<dbReference type="Gene3D" id="1.10.8.10">
    <property type="entry name" value="DNA helicase RuvA subunit, C-terminal domain"/>
    <property type="match status" value="1"/>
</dbReference>
<comment type="caution">
    <text evidence="8">The sequence shown here is derived from an EMBL/GenBank/DDBJ whole genome shotgun (WGS) entry which is preliminary data.</text>
</comment>
<evidence type="ECO:0000256" key="2">
    <source>
        <dbReference type="ARBA" id="ARBA00022763"/>
    </source>
</evidence>
<dbReference type="InterPro" id="IPR010994">
    <property type="entry name" value="RuvA_2-like"/>
</dbReference>
<proteinExistence type="inferred from homology"/>
<evidence type="ECO:0000256" key="4">
    <source>
        <dbReference type="ARBA" id="ARBA00023172"/>
    </source>
</evidence>
<name>A0A9X2IHR9_9ACTN</name>
<dbReference type="InterPro" id="IPR013849">
    <property type="entry name" value="DNA_helicase_Holl-junc_RuvA_I"/>
</dbReference>
<dbReference type="SUPFAM" id="SSF50249">
    <property type="entry name" value="Nucleic acid-binding proteins"/>
    <property type="match status" value="1"/>
</dbReference>
<comment type="caution">
    <text evidence="6">Lacks conserved residue(s) required for the propagation of feature annotation.</text>
</comment>
<protein>
    <recommendedName>
        <fullName evidence="6">Holliday junction branch migration complex subunit RuvA</fullName>
    </recommendedName>
</protein>
<dbReference type="GO" id="GO:0009378">
    <property type="term" value="F:four-way junction helicase activity"/>
    <property type="evidence" value="ECO:0007669"/>
    <property type="project" value="InterPro"/>
</dbReference>
<comment type="similarity">
    <text evidence="6">Belongs to the RuvA family.</text>
</comment>
<comment type="domain">
    <text evidence="6">Has three domains with a flexible linker between the domains II and III and assumes an 'L' shape. Domain III is highly mobile and contacts RuvB.</text>
</comment>
<dbReference type="Pfam" id="PF14520">
    <property type="entry name" value="HHH_5"/>
    <property type="match status" value="1"/>
</dbReference>
<reference evidence="8" key="1">
    <citation type="submission" date="2022-05" db="EMBL/GenBank/DDBJ databases">
        <authorList>
            <person name="Tuo L."/>
        </authorList>
    </citation>
    <scope>NUCLEOTIDE SEQUENCE</scope>
    <source>
        <strain evidence="8">BSK12Z-4</strain>
    </source>
</reference>
<keyword evidence="2 6" id="KW-0227">DNA damage</keyword>
<dbReference type="Pfam" id="PF01330">
    <property type="entry name" value="RuvA_N"/>
    <property type="match status" value="1"/>
</dbReference>
<dbReference type="InterPro" id="IPR012340">
    <property type="entry name" value="NA-bd_OB-fold"/>
</dbReference>
<dbReference type="InterPro" id="IPR003583">
    <property type="entry name" value="Hlx-hairpin-Hlx_DNA-bd_motif"/>
</dbReference>
<dbReference type="InterPro" id="IPR036267">
    <property type="entry name" value="RuvA_C_sf"/>
</dbReference>
<dbReference type="EMBL" id="JAMOIL010000028">
    <property type="protein sequence ID" value="MCM0622090.1"/>
    <property type="molecule type" value="Genomic_DNA"/>
</dbReference>
<dbReference type="Proteomes" id="UP001139485">
    <property type="component" value="Unassembled WGS sequence"/>
</dbReference>
<comment type="subunit">
    <text evidence="6">Homotetramer. Forms an RuvA(8)-RuvB(12)-Holliday junction (HJ) complex. HJ DNA is sandwiched between 2 RuvA tetramers; dsDNA enters through RuvA and exits via RuvB. An RuvB hexamer assembles on each DNA strand where it exits the tetramer. Each RuvB hexamer is contacted by two RuvA subunits (via domain III) on 2 adjacent RuvB subunits; this complex drives branch migration. In the full resolvosome a probable DNA-RuvA(4)-RuvB(12)-RuvC(2) complex forms which resolves the HJ.</text>
</comment>
<dbReference type="GO" id="GO:0006310">
    <property type="term" value="P:DNA recombination"/>
    <property type="evidence" value="ECO:0007669"/>
    <property type="project" value="UniProtKB-UniRule"/>
</dbReference>
<dbReference type="CDD" id="cd14332">
    <property type="entry name" value="UBA_RuvA_C"/>
    <property type="match status" value="1"/>
</dbReference>
<organism evidence="8 9">
    <name type="scientific">Nocardioides bruguierae</name>
    <dbReference type="NCBI Taxonomy" id="2945102"/>
    <lineage>
        <taxon>Bacteria</taxon>
        <taxon>Bacillati</taxon>
        <taxon>Actinomycetota</taxon>
        <taxon>Actinomycetes</taxon>
        <taxon>Propionibacteriales</taxon>
        <taxon>Nocardioidaceae</taxon>
        <taxon>Nocardioides</taxon>
    </lineage>
</organism>
<dbReference type="HAMAP" id="MF_00031">
    <property type="entry name" value="DNA_HJ_migration_RuvA"/>
    <property type="match status" value="1"/>
</dbReference>
<keyword evidence="4 6" id="KW-0233">DNA recombination</keyword>
<dbReference type="NCBIfam" id="TIGR00084">
    <property type="entry name" value="ruvA"/>
    <property type="match status" value="1"/>
</dbReference>
<keyword evidence="5 6" id="KW-0234">DNA repair</keyword>
<sequence>MIAFVSGRVAAVTLSSAVVEVGGVGLEFQCTPATLASVSPKVGTDQRATLAASLVVREDSLTLFGFADEDEKACFELLQTASGVGPKVAQAMVAVLAPDDLRHAISAGDVKTLTRVPGIGPKGAQRIILELKDKIGAPLATRAAAAVPSAGEPWREQVRQGLQGLGWNLKDADKAVDAVADQAGDSPDVATLLRAALRTLSKA</sequence>
<evidence type="ECO:0000313" key="8">
    <source>
        <dbReference type="EMBL" id="MCM0622090.1"/>
    </source>
</evidence>
<dbReference type="AlphaFoldDB" id="A0A9X2IHR9"/>
<dbReference type="Gene3D" id="1.10.150.20">
    <property type="entry name" value="5' to 3' exonuclease, C-terminal subdomain"/>
    <property type="match status" value="1"/>
</dbReference>
<dbReference type="Gene3D" id="2.40.50.140">
    <property type="entry name" value="Nucleic acid-binding proteins"/>
    <property type="match status" value="1"/>
</dbReference>
<dbReference type="SUPFAM" id="SSF47781">
    <property type="entry name" value="RuvA domain 2-like"/>
    <property type="match status" value="1"/>
</dbReference>
<dbReference type="GO" id="GO:0005524">
    <property type="term" value="F:ATP binding"/>
    <property type="evidence" value="ECO:0007669"/>
    <property type="project" value="InterPro"/>
</dbReference>
<evidence type="ECO:0000256" key="1">
    <source>
        <dbReference type="ARBA" id="ARBA00022490"/>
    </source>
</evidence>
<evidence type="ECO:0000256" key="5">
    <source>
        <dbReference type="ARBA" id="ARBA00023204"/>
    </source>
</evidence>
<gene>
    <name evidence="6 8" type="primary">ruvA</name>
    <name evidence="8" type="ORF">M8330_17495</name>
</gene>
<evidence type="ECO:0000313" key="9">
    <source>
        <dbReference type="Proteomes" id="UP001139485"/>
    </source>
</evidence>
<dbReference type="SMART" id="SM00278">
    <property type="entry name" value="HhH1"/>
    <property type="match status" value="2"/>
</dbReference>
<dbReference type="GO" id="GO:0048476">
    <property type="term" value="C:Holliday junction resolvase complex"/>
    <property type="evidence" value="ECO:0007669"/>
    <property type="project" value="UniProtKB-UniRule"/>
</dbReference>
<dbReference type="SUPFAM" id="SSF46929">
    <property type="entry name" value="DNA helicase RuvA subunit, C-terminal domain"/>
    <property type="match status" value="1"/>
</dbReference>
<dbReference type="InterPro" id="IPR011114">
    <property type="entry name" value="RuvA_C"/>
</dbReference>
<evidence type="ECO:0000259" key="7">
    <source>
        <dbReference type="SMART" id="SM00278"/>
    </source>
</evidence>
<dbReference type="GO" id="GO:0000400">
    <property type="term" value="F:four-way junction DNA binding"/>
    <property type="evidence" value="ECO:0007669"/>
    <property type="project" value="UniProtKB-UniRule"/>
</dbReference>
<keyword evidence="1 6" id="KW-0963">Cytoplasm</keyword>
<dbReference type="GO" id="GO:0009379">
    <property type="term" value="C:Holliday junction helicase complex"/>
    <property type="evidence" value="ECO:0007669"/>
    <property type="project" value="InterPro"/>
</dbReference>
<feature type="domain" description="Helix-hairpin-helix DNA-binding motif class 1" evidence="7">
    <location>
        <begin position="76"/>
        <end position="95"/>
    </location>
</feature>
<comment type="subcellular location">
    <subcellularLocation>
        <location evidence="6">Cytoplasm</location>
    </subcellularLocation>
</comment>
<feature type="region of interest" description="Domain III" evidence="6">
    <location>
        <begin position="150"/>
        <end position="203"/>
    </location>
</feature>
<dbReference type="InterPro" id="IPR000085">
    <property type="entry name" value="RuvA"/>
</dbReference>
<evidence type="ECO:0000256" key="3">
    <source>
        <dbReference type="ARBA" id="ARBA00023125"/>
    </source>
</evidence>
<dbReference type="RefSeq" id="WP_250828379.1">
    <property type="nucleotide sequence ID" value="NZ_JAMOIL010000028.1"/>
</dbReference>
<accession>A0A9X2IHR9</accession>
<keyword evidence="9" id="KW-1185">Reference proteome</keyword>
<feature type="domain" description="Helix-hairpin-helix DNA-binding motif class 1" evidence="7">
    <location>
        <begin position="111"/>
        <end position="130"/>
    </location>
</feature>
<dbReference type="GO" id="GO:0005737">
    <property type="term" value="C:cytoplasm"/>
    <property type="evidence" value="ECO:0007669"/>
    <property type="project" value="UniProtKB-SubCell"/>
</dbReference>
<dbReference type="Pfam" id="PF07499">
    <property type="entry name" value="RuvA_C"/>
    <property type="match status" value="1"/>
</dbReference>
<keyword evidence="3 6" id="KW-0238">DNA-binding</keyword>
<dbReference type="GO" id="GO:0006281">
    <property type="term" value="P:DNA repair"/>
    <property type="evidence" value="ECO:0007669"/>
    <property type="project" value="UniProtKB-UniRule"/>
</dbReference>
<comment type="function">
    <text evidence="6">The RuvA-RuvB-RuvC complex processes Holliday junction (HJ) DNA during genetic recombination and DNA repair, while the RuvA-RuvB complex plays an important role in the rescue of blocked DNA replication forks via replication fork reversal (RFR). RuvA specifically binds to HJ cruciform DNA, conferring on it an open structure. The RuvB hexamer acts as an ATP-dependent pump, pulling dsDNA into and through the RuvAB complex. HJ branch migration allows RuvC to scan DNA until it finds its consensus sequence, where it cleaves and resolves the cruciform DNA.</text>
</comment>
<evidence type="ECO:0000256" key="6">
    <source>
        <dbReference type="HAMAP-Rule" id="MF_00031"/>
    </source>
</evidence>